<organism evidence="2 3">
    <name type="scientific">Phtheirospermum japonicum</name>
    <dbReference type="NCBI Taxonomy" id="374723"/>
    <lineage>
        <taxon>Eukaryota</taxon>
        <taxon>Viridiplantae</taxon>
        <taxon>Streptophyta</taxon>
        <taxon>Embryophyta</taxon>
        <taxon>Tracheophyta</taxon>
        <taxon>Spermatophyta</taxon>
        <taxon>Magnoliopsida</taxon>
        <taxon>eudicotyledons</taxon>
        <taxon>Gunneridae</taxon>
        <taxon>Pentapetalae</taxon>
        <taxon>asterids</taxon>
        <taxon>lamiids</taxon>
        <taxon>Lamiales</taxon>
        <taxon>Orobanchaceae</taxon>
        <taxon>Orobanchaceae incertae sedis</taxon>
        <taxon>Phtheirospermum</taxon>
    </lineage>
</organism>
<sequence length="147" mass="15592">MEINDRVLLDASAYVLFEATGDSEAQHFGGDLESQHSDAAEDDALSCSYARSGKEVDGGDDDDDFRPPADFDLDNWIVGGEDDDGGGGGGGMSDLEDGVVDQCRGGGKAAAAKEKVKKSKGCCEDLKMISEREGDRLFWEACLASQE</sequence>
<evidence type="ECO:0000256" key="1">
    <source>
        <dbReference type="SAM" id="MobiDB-lite"/>
    </source>
</evidence>
<name>A0A830CT27_9LAMI</name>
<feature type="region of interest" description="Disordered" evidence="1">
    <location>
        <begin position="51"/>
        <end position="95"/>
    </location>
</feature>
<comment type="caution">
    <text evidence="2">The sequence shown here is derived from an EMBL/GenBank/DDBJ whole genome shotgun (WGS) entry which is preliminary data.</text>
</comment>
<dbReference type="EMBL" id="BMAC01000741">
    <property type="protein sequence ID" value="GFQ02337.1"/>
    <property type="molecule type" value="Genomic_DNA"/>
</dbReference>
<accession>A0A830CT27</accession>
<dbReference type="PANTHER" id="PTHR35726:SF4">
    <property type="entry name" value="GLUTAMIC ACID-RICH PROTEIN-LIKE"/>
    <property type="match status" value="1"/>
</dbReference>
<proteinExistence type="predicted"/>
<evidence type="ECO:0000313" key="2">
    <source>
        <dbReference type="EMBL" id="GFQ02337.1"/>
    </source>
</evidence>
<evidence type="ECO:0000313" key="3">
    <source>
        <dbReference type="Proteomes" id="UP000653305"/>
    </source>
</evidence>
<reference evidence="2" key="1">
    <citation type="submission" date="2020-07" db="EMBL/GenBank/DDBJ databases">
        <title>Ethylene signaling mediates host invasion by parasitic plants.</title>
        <authorList>
            <person name="Yoshida S."/>
        </authorList>
    </citation>
    <scope>NUCLEOTIDE SEQUENCE</scope>
    <source>
        <strain evidence="2">Okayama</strain>
    </source>
</reference>
<dbReference type="AlphaFoldDB" id="A0A830CT27"/>
<gene>
    <name evidence="2" type="ORF">PHJA_002377700</name>
</gene>
<protein>
    <submittedName>
        <fullName evidence="2">Uncharacterized protein</fullName>
    </submittedName>
</protein>
<dbReference type="PANTHER" id="PTHR35726">
    <property type="entry name" value="GLUTAMIC ACID-RICH PROTEIN-LIKE"/>
    <property type="match status" value="1"/>
</dbReference>
<dbReference type="Proteomes" id="UP000653305">
    <property type="component" value="Unassembled WGS sequence"/>
</dbReference>
<dbReference type="OrthoDB" id="1077311at2759"/>
<keyword evidence="3" id="KW-1185">Reference proteome</keyword>